<dbReference type="GeneID" id="95402896"/>
<name>A0ABS4F694_9BACL</name>
<sequence length="63" mass="6718">MEKITLVIALAALAVAAILFIGNIWNNGIASAFSMNARAKKYAVASLCIYAVSISCFVLLRNI</sequence>
<feature type="transmembrane region" description="Helical" evidence="1">
    <location>
        <begin position="42"/>
        <end position="60"/>
    </location>
</feature>
<keyword evidence="1" id="KW-0472">Membrane</keyword>
<evidence type="ECO:0000313" key="2">
    <source>
        <dbReference type="EMBL" id="MBP1891784.1"/>
    </source>
</evidence>
<comment type="caution">
    <text evidence="2">The sequence shown here is derived from an EMBL/GenBank/DDBJ whole genome shotgun (WGS) entry which is preliminary data.</text>
</comment>
<keyword evidence="1" id="KW-0812">Transmembrane</keyword>
<gene>
    <name evidence="2" type="ORF">J2Z18_000856</name>
</gene>
<dbReference type="EMBL" id="JAGGKI010000002">
    <property type="protein sequence ID" value="MBP1891784.1"/>
    <property type="molecule type" value="Genomic_DNA"/>
</dbReference>
<evidence type="ECO:0000313" key="3">
    <source>
        <dbReference type="Proteomes" id="UP000706926"/>
    </source>
</evidence>
<accession>A0ABS4F694</accession>
<protein>
    <submittedName>
        <fullName evidence="2">ABC-type uncharacterized transport system fused permease/ATPase subunit</fullName>
    </submittedName>
</protein>
<evidence type="ECO:0000256" key="1">
    <source>
        <dbReference type="SAM" id="Phobius"/>
    </source>
</evidence>
<reference evidence="2 3" key="1">
    <citation type="submission" date="2021-03" db="EMBL/GenBank/DDBJ databases">
        <title>Genomic Encyclopedia of Type Strains, Phase IV (KMG-IV): sequencing the most valuable type-strain genomes for metagenomic binning, comparative biology and taxonomic classification.</title>
        <authorList>
            <person name="Goeker M."/>
        </authorList>
    </citation>
    <scope>NUCLEOTIDE SEQUENCE [LARGE SCALE GENOMIC DNA]</scope>
    <source>
        <strain evidence="2 3">DSM 15596</strain>
    </source>
</reference>
<dbReference type="Proteomes" id="UP000706926">
    <property type="component" value="Unassembled WGS sequence"/>
</dbReference>
<keyword evidence="1" id="KW-1133">Transmembrane helix</keyword>
<organism evidence="2 3">
    <name type="scientific">Paenibacillus lactis</name>
    <dbReference type="NCBI Taxonomy" id="228574"/>
    <lineage>
        <taxon>Bacteria</taxon>
        <taxon>Bacillati</taxon>
        <taxon>Bacillota</taxon>
        <taxon>Bacilli</taxon>
        <taxon>Bacillales</taxon>
        <taxon>Paenibacillaceae</taxon>
        <taxon>Paenibacillus</taxon>
    </lineage>
</organism>
<proteinExistence type="predicted"/>
<dbReference type="RefSeq" id="WP_028404723.1">
    <property type="nucleotide sequence ID" value="NZ_BOSA01000001.1"/>
</dbReference>
<keyword evidence="3" id="KW-1185">Reference proteome</keyword>